<gene>
    <name evidence="2" type="ORF">IP91_00217</name>
</gene>
<dbReference type="Pfam" id="PF01136">
    <property type="entry name" value="Peptidase_U32"/>
    <property type="match status" value="1"/>
</dbReference>
<name>A0A562RJE5_9BURK</name>
<dbReference type="InterPro" id="IPR051454">
    <property type="entry name" value="RNA/ubiquinone_mod_enzymes"/>
</dbReference>
<dbReference type="RefSeq" id="WP_145646910.1">
    <property type="nucleotide sequence ID" value="NZ_VLLB01000001.1"/>
</dbReference>
<dbReference type="GO" id="GO:0008233">
    <property type="term" value="F:peptidase activity"/>
    <property type="evidence" value="ECO:0007669"/>
    <property type="project" value="UniProtKB-KW"/>
</dbReference>
<dbReference type="Proteomes" id="UP000318431">
    <property type="component" value="Unassembled WGS sequence"/>
</dbReference>
<accession>A0A562RJE5</accession>
<proteinExistence type="predicted"/>
<feature type="domain" description="Peptidase U32 collagenase" evidence="1">
    <location>
        <begin position="394"/>
        <end position="509"/>
    </location>
</feature>
<evidence type="ECO:0000259" key="1">
    <source>
        <dbReference type="Pfam" id="PF12392"/>
    </source>
</evidence>
<dbReference type="PROSITE" id="PS01276">
    <property type="entry name" value="PEPTIDASE_U32"/>
    <property type="match status" value="1"/>
</dbReference>
<keyword evidence="2" id="KW-0378">Hydrolase</keyword>
<dbReference type="PANTHER" id="PTHR30217:SF10">
    <property type="entry name" value="23S RRNA 5-HYDROXYCYTIDINE C2501 SYNTHASE"/>
    <property type="match status" value="1"/>
</dbReference>
<evidence type="ECO:0000313" key="2">
    <source>
        <dbReference type="EMBL" id="TWI69151.1"/>
    </source>
</evidence>
<sequence length="656" mass="72718">MSLPAHHLELLSPAKTAEIGREAILHGADAVYIGGPAFGARHNASNPLEDIAALTQFAHRYRARIFVTMNTIMHDSELALARQQIWQLYEAGVDALIIQDLGLLEMDLPPIQLHASTQCDIRSAERAKFLGDVGFSQLVLARELTIEQIKKIRAEVDTPLEYFIHGALCVAYSGQCYISHADTGRSANRGDCSQACRLPYTLSDGQGRVVAYEKHLLSMKDNDQSRNLEALVDAGIRSFKIEGRYKDMGYVKNITGHYRLLLDEILERRPEFARASSGRTQVLFTPNVEKNFNRGHTDYFATGRQDDIGAFDSPKYLGVKLGTVTKLGGDHFELLTDAPMANGDGLNYMVKRTPAGIQANTVTKLDDTPDGQRWRVFPNEPMNTLAGLKVGTEVHRNRDHHWEAVLNKKSSERRVGVSLRLAEIAGGLRLDVSDEDGIHSSAETLLALQPAQQAAQAESSLRTSLGKLGNTMFEVQGIELALSQPWFVPNGAINALRRDAVAAHETARLKAWERPQRKAAVEPPAVYPETQLSYLANVYNEKARAFYHKHGVQMIAAAYEAHEEPGEVSLMITKHCLRFSFNLCPKQAKGVQGVQGQVKAEPMTLVSGDERYTLRFDCKPCEMHVVGAMKQNILQSPPPSAVPYSPLVFHKQRPRA</sequence>
<dbReference type="Pfam" id="PF12392">
    <property type="entry name" value="DUF3656"/>
    <property type="match status" value="1"/>
</dbReference>
<dbReference type="OrthoDB" id="9807498at2"/>
<protein>
    <submittedName>
        <fullName evidence="2">Putative protease</fullName>
    </submittedName>
</protein>
<dbReference type="InterPro" id="IPR001539">
    <property type="entry name" value="Peptidase_U32"/>
</dbReference>
<dbReference type="PANTHER" id="PTHR30217">
    <property type="entry name" value="PEPTIDASE U32 FAMILY"/>
    <property type="match status" value="1"/>
</dbReference>
<dbReference type="EMBL" id="VLLB01000001">
    <property type="protein sequence ID" value="TWI69151.1"/>
    <property type="molecule type" value="Genomic_DNA"/>
</dbReference>
<dbReference type="AlphaFoldDB" id="A0A562RJE5"/>
<organism evidence="2 3">
    <name type="scientific">Pseudoduganella lurida</name>
    <dbReference type="NCBI Taxonomy" id="1036180"/>
    <lineage>
        <taxon>Bacteria</taxon>
        <taxon>Pseudomonadati</taxon>
        <taxon>Pseudomonadota</taxon>
        <taxon>Betaproteobacteria</taxon>
        <taxon>Burkholderiales</taxon>
        <taxon>Oxalobacteraceae</taxon>
        <taxon>Telluria group</taxon>
        <taxon>Pseudoduganella</taxon>
    </lineage>
</organism>
<keyword evidence="3" id="KW-1185">Reference proteome</keyword>
<comment type="caution">
    <text evidence="2">The sequence shown here is derived from an EMBL/GenBank/DDBJ whole genome shotgun (WGS) entry which is preliminary data.</text>
</comment>
<dbReference type="InterPro" id="IPR020988">
    <property type="entry name" value="Pept_U32_collagenase"/>
</dbReference>
<reference evidence="2 3" key="1">
    <citation type="journal article" date="2015" name="Stand. Genomic Sci.">
        <title>Genomic Encyclopedia of Bacterial and Archaeal Type Strains, Phase III: the genomes of soil and plant-associated and newly described type strains.</title>
        <authorList>
            <person name="Whitman W.B."/>
            <person name="Woyke T."/>
            <person name="Klenk H.P."/>
            <person name="Zhou Y."/>
            <person name="Lilburn T.G."/>
            <person name="Beck B.J."/>
            <person name="De Vos P."/>
            <person name="Vandamme P."/>
            <person name="Eisen J.A."/>
            <person name="Garrity G."/>
            <person name="Hugenholtz P."/>
            <person name="Kyrpides N.C."/>
        </authorList>
    </citation>
    <scope>NUCLEOTIDE SEQUENCE [LARGE SCALE GENOMIC DNA]</scope>
    <source>
        <strain evidence="2 3">CGMCC 1.10822</strain>
    </source>
</reference>
<evidence type="ECO:0000313" key="3">
    <source>
        <dbReference type="Proteomes" id="UP000318431"/>
    </source>
</evidence>
<dbReference type="GO" id="GO:0006508">
    <property type="term" value="P:proteolysis"/>
    <property type="evidence" value="ECO:0007669"/>
    <property type="project" value="UniProtKB-KW"/>
</dbReference>
<keyword evidence="2" id="KW-0645">Protease</keyword>